<dbReference type="KEGG" id="tpal:117653936"/>
<gene>
    <name evidence="2" type="primary">LOC117653936</name>
</gene>
<reference evidence="2" key="1">
    <citation type="submission" date="2025-08" db="UniProtKB">
        <authorList>
            <consortium name="RefSeq"/>
        </authorList>
    </citation>
    <scope>IDENTIFICATION</scope>
    <source>
        <tissue evidence="2">Total insect</tissue>
    </source>
</reference>
<dbReference type="Proteomes" id="UP000515158">
    <property type="component" value="Unplaced"/>
</dbReference>
<accession>A0A6P9ACH1</accession>
<dbReference type="OrthoDB" id="8189064at2759"/>
<dbReference type="InParanoid" id="A0A6P9ACH1"/>
<evidence type="ECO:0000313" key="1">
    <source>
        <dbReference type="Proteomes" id="UP000515158"/>
    </source>
</evidence>
<protein>
    <submittedName>
        <fullName evidence="2">Uncharacterized protein LOC117653936 isoform X1</fullName>
    </submittedName>
</protein>
<evidence type="ECO:0000313" key="2">
    <source>
        <dbReference type="RefSeq" id="XP_034255878.1"/>
    </source>
</evidence>
<organism evidence="2">
    <name type="scientific">Thrips palmi</name>
    <name type="common">Melon thrips</name>
    <dbReference type="NCBI Taxonomy" id="161013"/>
    <lineage>
        <taxon>Eukaryota</taxon>
        <taxon>Metazoa</taxon>
        <taxon>Ecdysozoa</taxon>
        <taxon>Arthropoda</taxon>
        <taxon>Hexapoda</taxon>
        <taxon>Insecta</taxon>
        <taxon>Pterygota</taxon>
        <taxon>Neoptera</taxon>
        <taxon>Paraneoptera</taxon>
        <taxon>Thysanoptera</taxon>
        <taxon>Terebrantia</taxon>
        <taxon>Thripoidea</taxon>
        <taxon>Thripidae</taxon>
        <taxon>Thrips</taxon>
    </lineage>
</organism>
<name>A0A6P9ACH1_THRPL</name>
<proteinExistence type="predicted"/>
<dbReference type="RefSeq" id="XP_034255878.1">
    <property type="nucleotide sequence ID" value="XM_034399987.1"/>
</dbReference>
<dbReference type="GeneID" id="117653936"/>
<keyword evidence="1" id="KW-1185">Reference proteome</keyword>
<dbReference type="AlphaFoldDB" id="A0A6P9ACH1"/>
<sequence length="350" mass="39363">MLMSQMNAVTPSKSQLIDDSDILRILLQLSDEQEHEWKPQYPFLDPPTVSRVAQSISNIMARGKPGLRNQLVSLLRQWCTGRYKSDALDHTTWIGRSLSAPECVESLLAVCAPILTNIEDWNKRDAEQQLALCYAMLSAATNSEIQSRLQAGEMCLLLVSHILREKDLTTAHHRFLAQVWNSVGELPIKVEVLINMTERSFLGMEKTLLWLGRKSVGSEGQSAHESLETVIGSTMLRICSLSEVVFQKVCHLLTHMMVVSEAHPGVQALIRAFISKVEVECQTRNEDICALYAEPCQVVSALLCLDPLLLPEQGEDKLSRDSVFQMLHKLPRKTAACLLSHRPSWLLYTF</sequence>